<organism evidence="2">
    <name type="scientific">Lygus hesperus</name>
    <name type="common">Western plant bug</name>
    <dbReference type="NCBI Taxonomy" id="30085"/>
    <lineage>
        <taxon>Eukaryota</taxon>
        <taxon>Metazoa</taxon>
        <taxon>Ecdysozoa</taxon>
        <taxon>Arthropoda</taxon>
        <taxon>Hexapoda</taxon>
        <taxon>Insecta</taxon>
        <taxon>Pterygota</taxon>
        <taxon>Neoptera</taxon>
        <taxon>Paraneoptera</taxon>
        <taxon>Hemiptera</taxon>
        <taxon>Heteroptera</taxon>
        <taxon>Panheteroptera</taxon>
        <taxon>Cimicomorpha</taxon>
        <taxon>Miridae</taxon>
        <taxon>Mirini</taxon>
        <taxon>Lygus</taxon>
    </lineage>
</organism>
<sequence length="102" mass="11244">TTAAAAAAATSSSLSTSHTLRATTANNKRASRRRHSRDNTCGRGDEVQDVIKIMQALSKSQAKIYFDKLLPRLRLDVMRYLTLQRKSHRSKNNKINSGSGKG</sequence>
<evidence type="ECO:0000313" key="2">
    <source>
        <dbReference type="EMBL" id="JAQ10813.1"/>
    </source>
</evidence>
<dbReference type="EMBL" id="GDHC01007816">
    <property type="protein sequence ID" value="JAQ10813.1"/>
    <property type="molecule type" value="Transcribed_RNA"/>
</dbReference>
<name>A0A146LSN0_LYGHE</name>
<reference evidence="2" key="1">
    <citation type="journal article" date="2016" name="Gigascience">
        <title>De novo construction of an expanded transcriptome assembly for the western tarnished plant bug, Lygus hesperus.</title>
        <authorList>
            <person name="Tassone E.E."/>
            <person name="Geib S.M."/>
            <person name="Hall B."/>
            <person name="Fabrick J.A."/>
            <person name="Brent C.S."/>
            <person name="Hull J.J."/>
        </authorList>
    </citation>
    <scope>NUCLEOTIDE SEQUENCE</scope>
</reference>
<accession>A0A146LSN0</accession>
<protein>
    <submittedName>
        <fullName evidence="2">Uncharacterized protein</fullName>
    </submittedName>
</protein>
<proteinExistence type="predicted"/>
<feature type="non-terminal residue" evidence="2">
    <location>
        <position position="1"/>
    </location>
</feature>
<feature type="compositionally biased region" description="Low complexity" evidence="1">
    <location>
        <begin position="1"/>
        <end position="25"/>
    </location>
</feature>
<feature type="region of interest" description="Disordered" evidence="1">
    <location>
        <begin position="1"/>
        <end position="45"/>
    </location>
</feature>
<gene>
    <name evidence="2" type="ORF">g.6674</name>
</gene>
<dbReference type="AlphaFoldDB" id="A0A146LSN0"/>
<evidence type="ECO:0000256" key="1">
    <source>
        <dbReference type="SAM" id="MobiDB-lite"/>
    </source>
</evidence>